<evidence type="ECO:0000313" key="4">
    <source>
        <dbReference type="Proteomes" id="UP000248090"/>
    </source>
</evidence>
<dbReference type="RefSeq" id="WP_110185944.1">
    <property type="nucleotide sequence ID" value="NZ_CP177354.1"/>
</dbReference>
<sequence length="396" mass="43805">MSHTPLQPPAAVAAVAAEEAYGMVPLSAEQRADLEQRVVGFVNTVVSAEADSAEFKERVSAIHSMGNAELRTAVSVSNRMMERPVNAINQGLMDDKSPVAGALVDLRNTCEELDPSRQGNLLEPRKLLGLIPFGNKLRDYFQRYQSAQTHLNGIIQALLNGQDELRKDNAAIEQERATLWTLMSRLEQYIFLGKRIDEELERRIAEIEAQSPEKARIVKEEMLFYVRQKVQDLLVNLAVNVQTYLSLDVVRKNNLELVKGVDRATTTTIQALRNAVMTAQALANQKLVLDQINALNTTTSSLIQSTAALLKQQGSEVARQAAEPAVQIEALKAAFRDIYESIDNVNNYKLQALDTMKQTIGVLEAEVGKAKQYMSEQRQSAAVAALESKDATELSL</sequence>
<evidence type="ECO:0000313" key="3">
    <source>
        <dbReference type="EMBL" id="PXF32753.1"/>
    </source>
</evidence>
<protein>
    <submittedName>
        <fullName evidence="3">Toxic anion resistance protein</fullName>
    </submittedName>
</protein>
<dbReference type="InterPro" id="IPR008863">
    <property type="entry name" value="Toxic_anion-R_TelA"/>
</dbReference>
<evidence type="ECO:0000256" key="1">
    <source>
        <dbReference type="ARBA" id="ARBA00005541"/>
    </source>
</evidence>
<accession>A0ABX5M4V0</accession>
<dbReference type="PIRSF" id="PIRSF026508">
    <property type="entry name" value="TelA"/>
    <property type="match status" value="1"/>
</dbReference>
<keyword evidence="4" id="KW-1185">Reference proteome</keyword>
<dbReference type="PANTHER" id="PTHR38432:SF1">
    <property type="entry name" value="TELA-LIKE PROTEIN SAOUHSC_01408"/>
    <property type="match status" value="1"/>
</dbReference>
<organism evidence="3 4">
    <name type="scientific">Pokkaliibacter plantistimulans</name>
    <dbReference type="NCBI Taxonomy" id="1635171"/>
    <lineage>
        <taxon>Bacteria</taxon>
        <taxon>Pseudomonadati</taxon>
        <taxon>Pseudomonadota</taxon>
        <taxon>Gammaproteobacteria</taxon>
        <taxon>Oceanospirillales</taxon>
        <taxon>Balneatrichaceae</taxon>
        <taxon>Pokkaliibacter</taxon>
    </lineage>
</organism>
<comment type="similarity">
    <text evidence="1 2">Belongs to the TelA family.</text>
</comment>
<proteinExistence type="inferred from homology"/>
<evidence type="ECO:0000256" key="2">
    <source>
        <dbReference type="PIRNR" id="PIRNR026508"/>
    </source>
</evidence>
<dbReference type="EMBL" id="LAPT01000009">
    <property type="protein sequence ID" value="PXF32753.1"/>
    <property type="molecule type" value="Genomic_DNA"/>
</dbReference>
<dbReference type="PANTHER" id="PTHR38432">
    <property type="entry name" value="TELA-LIKE PROTEIN SAOUHSC_01408"/>
    <property type="match status" value="1"/>
</dbReference>
<reference evidence="3 4" key="1">
    <citation type="submission" date="2015-03" db="EMBL/GenBank/DDBJ databases">
        <authorList>
            <person name="Krishnan R."/>
            <person name="Midha S."/>
            <person name="Patil P.B."/>
            <person name="Rameshkumar N."/>
        </authorList>
    </citation>
    <scope>NUCLEOTIDE SEQUENCE [LARGE SCALE GENOMIC DNA]</scope>
    <source>
        <strain evidence="3 4">L1E11</strain>
    </source>
</reference>
<comment type="caution">
    <text evidence="3">The sequence shown here is derived from an EMBL/GenBank/DDBJ whole genome shotgun (WGS) entry which is preliminary data.</text>
</comment>
<dbReference type="Proteomes" id="UP000248090">
    <property type="component" value="Unassembled WGS sequence"/>
</dbReference>
<name>A0ABX5M4V0_9GAMM</name>
<dbReference type="Pfam" id="PF05816">
    <property type="entry name" value="TelA"/>
    <property type="match status" value="1"/>
</dbReference>
<gene>
    <name evidence="3" type="ORF">WH50_02895</name>
</gene>